<sequence>MRNIPVDVSALTFVCVSPPRPKLVSQDTGEVKVDRNGVTVFTVGLSAADESGRVELLNVAVSGDPEIAVGQVVRPVGLVGFPWEQQINGRLRWGIAYRAAQIVPAVPVAVPATDEAGNAPAAVA</sequence>
<dbReference type="Proteomes" id="UP001500683">
    <property type="component" value="Unassembled WGS sequence"/>
</dbReference>
<keyword evidence="2" id="KW-1185">Reference proteome</keyword>
<gene>
    <name evidence="1" type="ORF">GCM10022214_41530</name>
</gene>
<accession>A0ABP7W222</accession>
<name>A0ABP7W222_9ACTN</name>
<dbReference type="EMBL" id="BAAAZG010000025">
    <property type="protein sequence ID" value="GAA4078934.1"/>
    <property type="molecule type" value="Genomic_DNA"/>
</dbReference>
<evidence type="ECO:0000313" key="1">
    <source>
        <dbReference type="EMBL" id="GAA4078934.1"/>
    </source>
</evidence>
<comment type="caution">
    <text evidence="1">The sequence shown here is derived from an EMBL/GenBank/DDBJ whole genome shotgun (WGS) entry which is preliminary data.</text>
</comment>
<evidence type="ECO:0000313" key="2">
    <source>
        <dbReference type="Proteomes" id="UP001500683"/>
    </source>
</evidence>
<proteinExistence type="predicted"/>
<dbReference type="RefSeq" id="WP_344949772.1">
    <property type="nucleotide sequence ID" value="NZ_BAAAZG010000025.1"/>
</dbReference>
<reference evidence="2" key="1">
    <citation type="journal article" date="2019" name="Int. J. Syst. Evol. Microbiol.">
        <title>The Global Catalogue of Microorganisms (GCM) 10K type strain sequencing project: providing services to taxonomists for standard genome sequencing and annotation.</title>
        <authorList>
            <consortium name="The Broad Institute Genomics Platform"/>
            <consortium name="The Broad Institute Genome Sequencing Center for Infectious Disease"/>
            <person name="Wu L."/>
            <person name="Ma J."/>
        </authorList>
    </citation>
    <scope>NUCLEOTIDE SEQUENCE [LARGE SCALE GENOMIC DNA]</scope>
    <source>
        <strain evidence="2">JCM 16702</strain>
    </source>
</reference>
<organism evidence="1 2">
    <name type="scientific">Actinomadura miaoliensis</name>
    <dbReference type="NCBI Taxonomy" id="430685"/>
    <lineage>
        <taxon>Bacteria</taxon>
        <taxon>Bacillati</taxon>
        <taxon>Actinomycetota</taxon>
        <taxon>Actinomycetes</taxon>
        <taxon>Streptosporangiales</taxon>
        <taxon>Thermomonosporaceae</taxon>
        <taxon>Actinomadura</taxon>
    </lineage>
</organism>
<evidence type="ECO:0008006" key="3">
    <source>
        <dbReference type="Google" id="ProtNLM"/>
    </source>
</evidence>
<protein>
    <recommendedName>
        <fullName evidence="3">Regulatory protein</fullName>
    </recommendedName>
</protein>